<organism evidence="2">
    <name type="scientific">marine sediment metagenome</name>
    <dbReference type="NCBI Taxonomy" id="412755"/>
    <lineage>
        <taxon>unclassified sequences</taxon>
        <taxon>metagenomes</taxon>
        <taxon>ecological metagenomes</taxon>
    </lineage>
</organism>
<evidence type="ECO:0000256" key="1">
    <source>
        <dbReference type="SAM" id="Phobius"/>
    </source>
</evidence>
<feature type="non-terminal residue" evidence="2">
    <location>
        <position position="204"/>
    </location>
</feature>
<evidence type="ECO:0000313" key="2">
    <source>
        <dbReference type="EMBL" id="GAI30371.1"/>
    </source>
</evidence>
<gene>
    <name evidence="2" type="ORF">S06H3_26635</name>
</gene>
<keyword evidence="1" id="KW-0812">Transmembrane</keyword>
<keyword evidence="1" id="KW-1133">Transmembrane helix</keyword>
<dbReference type="AlphaFoldDB" id="X1NJH8"/>
<comment type="caution">
    <text evidence="2">The sequence shown here is derived from an EMBL/GenBank/DDBJ whole genome shotgun (WGS) entry which is preliminary data.</text>
</comment>
<dbReference type="EMBL" id="BARV01015411">
    <property type="protein sequence ID" value="GAI30371.1"/>
    <property type="molecule type" value="Genomic_DNA"/>
</dbReference>
<proteinExistence type="predicted"/>
<feature type="transmembrane region" description="Helical" evidence="1">
    <location>
        <begin position="12"/>
        <end position="29"/>
    </location>
</feature>
<protein>
    <submittedName>
        <fullName evidence="2">Uncharacterized protein</fullName>
    </submittedName>
</protein>
<accession>X1NJH8</accession>
<keyword evidence="1" id="KW-0472">Membrane</keyword>
<sequence length="204" mass="23554">MAKRNYITSYQIIVIIGIINLVIMCTAGWVITGTIISGILLLIVGVPLILQWVRSRTPFIILVSLDPYEIPPRKKRQWTKRVVLDLGDNIVTIAVIPREGTSWDKINCRLVTRRFSPRFTRIWEYNDADMKAVQVSELEDIVYREHGEEWDYPYFESEEDTVGGYWGIYSPALPVIGGNLAWYCVYIRANDMWEGYLSFRGVLG</sequence>
<feature type="transmembrane region" description="Helical" evidence="1">
    <location>
        <begin position="35"/>
        <end position="53"/>
    </location>
</feature>
<name>X1NJH8_9ZZZZ</name>
<reference evidence="2" key="1">
    <citation type="journal article" date="2014" name="Front. Microbiol.">
        <title>High frequency of phylogenetically diverse reductive dehalogenase-homologous genes in deep subseafloor sedimentary metagenomes.</title>
        <authorList>
            <person name="Kawai M."/>
            <person name="Futagami T."/>
            <person name="Toyoda A."/>
            <person name="Takaki Y."/>
            <person name="Nishi S."/>
            <person name="Hori S."/>
            <person name="Arai W."/>
            <person name="Tsubouchi T."/>
            <person name="Morono Y."/>
            <person name="Uchiyama I."/>
            <person name="Ito T."/>
            <person name="Fujiyama A."/>
            <person name="Inagaki F."/>
            <person name="Takami H."/>
        </authorList>
    </citation>
    <scope>NUCLEOTIDE SEQUENCE</scope>
    <source>
        <strain evidence="2">Expedition CK06-06</strain>
    </source>
</reference>